<feature type="transmembrane region" description="Helical" evidence="3">
    <location>
        <begin position="243"/>
        <end position="264"/>
    </location>
</feature>
<dbReference type="EMBL" id="BSDZ01000086">
    <property type="protein sequence ID" value="GLI69678.1"/>
    <property type="molecule type" value="Genomic_DNA"/>
</dbReference>
<keyword evidence="3" id="KW-0472">Membrane</keyword>
<feature type="domain" description="Rab-GAP TBC" evidence="5">
    <location>
        <begin position="1"/>
        <end position="40"/>
    </location>
</feature>
<name>A0ABQ5SJT4_9CHLO</name>
<dbReference type="EMBL" id="BSDZ01000086">
    <property type="protein sequence ID" value="GLI69675.1"/>
    <property type="molecule type" value="Genomic_DNA"/>
</dbReference>
<evidence type="ECO:0000256" key="4">
    <source>
        <dbReference type="SAM" id="SignalP"/>
    </source>
</evidence>
<keyword evidence="1" id="KW-0343">GTPase activation</keyword>
<gene>
    <name evidence="6" type="ORF">VaNZ11_014357</name>
    <name evidence="7" type="ORF">VaNZ11_014359</name>
    <name evidence="8" type="ORF">VaNZ11_014361</name>
    <name evidence="9" type="ORF">VaNZ11_014363</name>
    <name evidence="10" type="ORF">VaNZ11_014365</name>
    <name evidence="11" type="ORF">VaNZ11_014367</name>
</gene>
<evidence type="ECO:0000313" key="10">
    <source>
        <dbReference type="EMBL" id="GLI69679.1"/>
    </source>
</evidence>
<sequence length="274" mass="29372">MSDCCLEPFFALSWFLTWWAHELDELPTAARLFDFFLATHPLMPLYLGAVAMRSQRASLLACEDIPELHSTLMNLKLVAANGDGDYEGAGRRRRKGNGAGRTSMGGMAGVVVPLKELLRQAEQLWLAKPPHELVPLRAVHGSLPSQQRLHQRRAYGNSTAAGRTSGRRDGDMGDGEVAVALTACVAHAARMEGKPALWKVPNTVPAEWPDGADGDVAQVGQSELGRILSRASSVLGASRPRRALLSTALLAGVYVAAAVAFGYATLSRTTAGHH</sequence>
<keyword evidence="3" id="KW-0812">Transmembrane</keyword>
<evidence type="ECO:0000256" key="1">
    <source>
        <dbReference type="ARBA" id="ARBA00022468"/>
    </source>
</evidence>
<dbReference type="PROSITE" id="PS50086">
    <property type="entry name" value="TBC_RABGAP"/>
    <property type="match status" value="1"/>
</dbReference>
<keyword evidence="3" id="KW-1133">Transmembrane helix</keyword>
<dbReference type="EMBL" id="BSDZ01000086">
    <property type="protein sequence ID" value="GLI69679.1"/>
    <property type="molecule type" value="Genomic_DNA"/>
</dbReference>
<keyword evidence="12" id="KW-1185">Reference proteome</keyword>
<dbReference type="EMBL" id="BSDZ01000086">
    <property type="protein sequence ID" value="GLI69680.1"/>
    <property type="molecule type" value="Genomic_DNA"/>
</dbReference>
<feature type="region of interest" description="Disordered" evidence="2">
    <location>
        <begin position="145"/>
        <end position="173"/>
    </location>
</feature>
<accession>A0ABQ5SJT4</accession>
<feature type="signal peptide" evidence="4">
    <location>
        <begin position="1"/>
        <end position="20"/>
    </location>
</feature>
<dbReference type="EMBL" id="BSDZ01000086">
    <property type="protein sequence ID" value="GLI69676.1"/>
    <property type="molecule type" value="Genomic_DNA"/>
</dbReference>
<evidence type="ECO:0000313" key="12">
    <source>
        <dbReference type="Proteomes" id="UP001165090"/>
    </source>
</evidence>
<protein>
    <recommendedName>
        <fullName evidence="5">Rab-GAP TBC domain-containing protein</fullName>
    </recommendedName>
</protein>
<dbReference type="PANTHER" id="PTHR20913:SF7">
    <property type="entry name" value="RE60063P"/>
    <property type="match status" value="1"/>
</dbReference>
<dbReference type="Gene3D" id="1.10.472.80">
    <property type="entry name" value="Ypt/Rab-GAP domain of gyp1p, domain 3"/>
    <property type="match status" value="1"/>
</dbReference>
<dbReference type="PANTHER" id="PTHR20913">
    <property type="entry name" value="TBC1 DOMAIN FAMILY MEMBER 20/GTPASE"/>
    <property type="match status" value="1"/>
</dbReference>
<evidence type="ECO:0000313" key="9">
    <source>
        <dbReference type="EMBL" id="GLI69678.1"/>
    </source>
</evidence>
<feature type="chain" id="PRO_5045029981" description="Rab-GAP TBC domain-containing protein" evidence="4">
    <location>
        <begin position="21"/>
        <end position="274"/>
    </location>
</feature>
<dbReference type="SUPFAM" id="SSF47923">
    <property type="entry name" value="Ypt/Rab-GAP domain of gyp1p"/>
    <property type="match status" value="1"/>
</dbReference>
<dbReference type="InterPro" id="IPR000195">
    <property type="entry name" value="Rab-GAP-TBC_dom"/>
</dbReference>
<evidence type="ECO:0000313" key="6">
    <source>
        <dbReference type="EMBL" id="GLI69675.1"/>
    </source>
</evidence>
<dbReference type="EMBL" id="BSDZ01000086">
    <property type="protein sequence ID" value="GLI69677.1"/>
    <property type="molecule type" value="Genomic_DNA"/>
</dbReference>
<dbReference type="Proteomes" id="UP001165090">
    <property type="component" value="Unassembled WGS sequence"/>
</dbReference>
<evidence type="ECO:0000256" key="3">
    <source>
        <dbReference type="SAM" id="Phobius"/>
    </source>
</evidence>
<comment type="caution">
    <text evidence="10">The sequence shown here is derived from an EMBL/GenBank/DDBJ whole genome shotgun (WGS) entry which is preliminary data.</text>
</comment>
<dbReference type="InterPro" id="IPR035969">
    <property type="entry name" value="Rab-GAP_TBC_sf"/>
</dbReference>
<reference evidence="10" key="1">
    <citation type="submission" date="2022-12" db="EMBL/GenBank/DDBJ databases">
        <authorList>
            <person name="Yamamoto K."/>
            <person name="Nozaki H."/>
        </authorList>
    </citation>
    <scope>NUCLEOTIDE SEQUENCE</scope>
    <source>
        <strain evidence="10">NIES-4468</strain>
    </source>
</reference>
<evidence type="ECO:0000313" key="7">
    <source>
        <dbReference type="EMBL" id="GLI69676.1"/>
    </source>
</evidence>
<keyword evidence="4" id="KW-0732">Signal</keyword>
<evidence type="ECO:0000313" key="11">
    <source>
        <dbReference type="EMBL" id="GLI69680.1"/>
    </source>
</evidence>
<proteinExistence type="predicted"/>
<evidence type="ECO:0000256" key="2">
    <source>
        <dbReference type="SAM" id="MobiDB-lite"/>
    </source>
</evidence>
<dbReference type="InterPro" id="IPR045913">
    <property type="entry name" value="TBC20/Gyp8-like"/>
</dbReference>
<evidence type="ECO:0000259" key="5">
    <source>
        <dbReference type="PROSITE" id="PS50086"/>
    </source>
</evidence>
<evidence type="ECO:0000313" key="8">
    <source>
        <dbReference type="EMBL" id="GLI69677.1"/>
    </source>
</evidence>
<reference evidence="10 12" key="2">
    <citation type="journal article" date="2023" name="IScience">
        <title>Expanded male sex-determining region conserved during the evolution of homothallism in the green alga Volvox.</title>
        <authorList>
            <person name="Yamamoto K."/>
            <person name="Matsuzaki R."/>
            <person name="Mahakham W."/>
            <person name="Heman W."/>
            <person name="Sekimoto H."/>
            <person name="Kawachi M."/>
            <person name="Minakuchi Y."/>
            <person name="Toyoda A."/>
            <person name="Nozaki H."/>
        </authorList>
    </citation>
    <scope>NUCLEOTIDE SEQUENCE [LARGE SCALE GENOMIC DNA]</scope>
    <source>
        <strain evidence="10 12">NIES-4468</strain>
    </source>
</reference>
<organism evidence="10 12">
    <name type="scientific">Volvox africanus</name>
    <dbReference type="NCBI Taxonomy" id="51714"/>
    <lineage>
        <taxon>Eukaryota</taxon>
        <taxon>Viridiplantae</taxon>
        <taxon>Chlorophyta</taxon>
        <taxon>core chlorophytes</taxon>
        <taxon>Chlorophyceae</taxon>
        <taxon>CS clade</taxon>
        <taxon>Chlamydomonadales</taxon>
        <taxon>Volvocaceae</taxon>
        <taxon>Volvox</taxon>
    </lineage>
</organism>